<evidence type="ECO:0000256" key="3">
    <source>
        <dbReference type="ARBA" id="ARBA00023015"/>
    </source>
</evidence>
<evidence type="ECO:0000313" key="10">
    <source>
        <dbReference type="Proteomes" id="UP000182753"/>
    </source>
</evidence>
<dbReference type="InterPro" id="IPR001062">
    <property type="entry name" value="Transcrpt_antiterm_NusG"/>
</dbReference>
<dbReference type="CDD" id="cd06091">
    <property type="entry name" value="KOW_NusG"/>
    <property type="match status" value="1"/>
</dbReference>
<dbReference type="InterPro" id="IPR036735">
    <property type="entry name" value="NGN_dom_sf"/>
</dbReference>
<dbReference type="HAMAP" id="MF_00948">
    <property type="entry name" value="NusG"/>
    <property type="match status" value="1"/>
</dbReference>
<keyword evidence="2 5" id="KW-0889">Transcription antitermination</keyword>
<dbReference type="InterPro" id="IPR008991">
    <property type="entry name" value="Translation_prot_SH3-like_sf"/>
</dbReference>
<dbReference type="GO" id="GO:0032784">
    <property type="term" value="P:regulation of DNA-templated transcription elongation"/>
    <property type="evidence" value="ECO:0007669"/>
    <property type="project" value="InterPro"/>
</dbReference>
<comment type="similarity">
    <text evidence="5 7">Belongs to the NusG family.</text>
</comment>
<dbReference type="Proteomes" id="UP000182753">
    <property type="component" value="Unassembled WGS sequence"/>
</dbReference>
<dbReference type="GO" id="GO:0006353">
    <property type="term" value="P:DNA-templated transcription termination"/>
    <property type="evidence" value="ECO:0007669"/>
    <property type="project" value="UniProtKB-UniRule"/>
</dbReference>
<organism evidence="9 10">
    <name type="scientific">Candidatus Berkelbacteria bacterium CG1_02_42_45</name>
    <dbReference type="NCBI Taxonomy" id="1805036"/>
    <lineage>
        <taxon>Bacteria</taxon>
        <taxon>Candidatus Berkelbacteria</taxon>
    </lineage>
</organism>
<dbReference type="Gene3D" id="2.30.30.30">
    <property type="match status" value="1"/>
</dbReference>
<dbReference type="PROSITE" id="PS01014">
    <property type="entry name" value="NUSG"/>
    <property type="match status" value="1"/>
</dbReference>
<evidence type="ECO:0000256" key="6">
    <source>
        <dbReference type="NCBIfam" id="TIGR00922"/>
    </source>
</evidence>
<dbReference type="AlphaFoldDB" id="A0A1J4RNR0"/>
<evidence type="ECO:0000256" key="5">
    <source>
        <dbReference type="HAMAP-Rule" id="MF_00948"/>
    </source>
</evidence>
<dbReference type="EMBL" id="MNUJ01000053">
    <property type="protein sequence ID" value="OIN89027.1"/>
    <property type="molecule type" value="Genomic_DNA"/>
</dbReference>
<evidence type="ECO:0000256" key="4">
    <source>
        <dbReference type="ARBA" id="ARBA00023163"/>
    </source>
</evidence>
<proteinExistence type="inferred from homology"/>
<dbReference type="InterPro" id="IPR006645">
    <property type="entry name" value="NGN-like_dom"/>
</dbReference>
<evidence type="ECO:0000256" key="7">
    <source>
        <dbReference type="RuleBase" id="RU000538"/>
    </source>
</evidence>
<dbReference type="FunFam" id="3.30.70.940:FF:000002">
    <property type="entry name" value="Transcription termination/antitermination protein NusG"/>
    <property type="match status" value="1"/>
</dbReference>
<dbReference type="InterPro" id="IPR014722">
    <property type="entry name" value="Rib_uL2_dom2"/>
</dbReference>
<evidence type="ECO:0000256" key="1">
    <source>
        <dbReference type="ARBA" id="ARBA00022472"/>
    </source>
</evidence>
<dbReference type="GO" id="GO:0006354">
    <property type="term" value="P:DNA-templated transcription elongation"/>
    <property type="evidence" value="ECO:0007669"/>
    <property type="project" value="UniProtKB-UniRule"/>
</dbReference>
<dbReference type="PRINTS" id="PR00338">
    <property type="entry name" value="NUSGTNSCPFCT"/>
</dbReference>
<dbReference type="SUPFAM" id="SSF82679">
    <property type="entry name" value="N-utilization substance G protein NusG, N-terminal domain"/>
    <property type="match status" value="1"/>
</dbReference>
<dbReference type="Pfam" id="PF02357">
    <property type="entry name" value="NusG"/>
    <property type="match status" value="1"/>
</dbReference>
<comment type="function">
    <text evidence="5 7">Participates in transcription elongation, termination and antitermination.</text>
</comment>
<dbReference type="PANTHER" id="PTHR30265:SF2">
    <property type="entry name" value="TRANSCRIPTION TERMINATION_ANTITERMINATION PROTEIN NUSG"/>
    <property type="match status" value="1"/>
</dbReference>
<dbReference type="NCBIfam" id="TIGR00922">
    <property type="entry name" value="nusG"/>
    <property type="match status" value="1"/>
</dbReference>
<dbReference type="GO" id="GO:0031564">
    <property type="term" value="P:transcription antitermination"/>
    <property type="evidence" value="ECO:0007669"/>
    <property type="project" value="UniProtKB-UniRule"/>
</dbReference>
<sequence length="194" mass="22728">MSSEAEKKEKPKHLKTFRQSGERNWYVIHTYSGYEEQVADNLNQRIESFDMGDRIFDVIVPKEKQIEIRNGKRRTVEKRIFPGYVLVDMIVDDDSWYVVRNTPNVTGFIGFGVRPTPMSLEEIERIKKRMGVEEPKYKIEFSINDLVRITDSALKGFEAKVEEIDHDRGKIKVLVNMFGRETPVNLDFLQVKKI</sequence>
<reference evidence="9 10" key="1">
    <citation type="journal article" date="2016" name="Environ. Microbiol.">
        <title>Genomic resolution of a cold subsurface aquifer community provides metabolic insights for novel microbes adapted to high CO concentrations.</title>
        <authorList>
            <person name="Probst A.J."/>
            <person name="Castelle C.J."/>
            <person name="Singh A."/>
            <person name="Brown C.T."/>
            <person name="Anantharaman K."/>
            <person name="Sharon I."/>
            <person name="Hug L.A."/>
            <person name="Burstein D."/>
            <person name="Emerson J.B."/>
            <person name="Thomas B.C."/>
            <person name="Banfield J.F."/>
        </authorList>
    </citation>
    <scope>NUCLEOTIDE SEQUENCE [LARGE SCALE GENOMIC DNA]</scope>
    <source>
        <strain evidence="9">CG1_02_42_45</strain>
    </source>
</reference>
<dbReference type="GO" id="GO:0005829">
    <property type="term" value="C:cytosol"/>
    <property type="evidence" value="ECO:0007669"/>
    <property type="project" value="TreeGrafter"/>
</dbReference>
<dbReference type="PANTHER" id="PTHR30265">
    <property type="entry name" value="RHO-INTERACTING TRANSCRIPTION TERMINATION FACTOR NUSG"/>
    <property type="match status" value="1"/>
</dbReference>
<evidence type="ECO:0000313" key="9">
    <source>
        <dbReference type="EMBL" id="OIN89027.1"/>
    </source>
</evidence>
<dbReference type="InterPro" id="IPR015869">
    <property type="entry name" value="Transcrpt_antiterm_NusG_bac_CS"/>
</dbReference>
<gene>
    <name evidence="5" type="primary">nusG</name>
    <name evidence="9" type="ORF">AUJ40_02700</name>
</gene>
<dbReference type="SMART" id="SM00738">
    <property type="entry name" value="NGN"/>
    <property type="match status" value="1"/>
</dbReference>
<name>A0A1J4RNR0_9BACT</name>
<protein>
    <recommendedName>
        <fullName evidence="5 6">Transcription termination/antitermination protein NusG</fullName>
    </recommendedName>
</protein>
<dbReference type="InterPro" id="IPR043425">
    <property type="entry name" value="NusG-like"/>
</dbReference>
<dbReference type="SUPFAM" id="SSF50104">
    <property type="entry name" value="Translation proteins SH3-like domain"/>
    <property type="match status" value="1"/>
</dbReference>
<keyword evidence="1 5" id="KW-0806">Transcription termination</keyword>
<accession>A0A1J4RNR0</accession>
<evidence type="ECO:0000256" key="2">
    <source>
        <dbReference type="ARBA" id="ARBA00022814"/>
    </source>
</evidence>
<dbReference type="CDD" id="cd09891">
    <property type="entry name" value="NGN_Bact_1"/>
    <property type="match status" value="1"/>
</dbReference>
<dbReference type="InterPro" id="IPR047050">
    <property type="entry name" value="NGN"/>
</dbReference>
<keyword evidence="3 5" id="KW-0805">Transcription regulation</keyword>
<keyword evidence="4 5" id="KW-0804">Transcription</keyword>
<evidence type="ECO:0000259" key="8">
    <source>
        <dbReference type="SMART" id="SM00738"/>
    </source>
</evidence>
<comment type="caution">
    <text evidence="9">The sequence shown here is derived from an EMBL/GenBank/DDBJ whole genome shotgun (WGS) entry which is preliminary data.</text>
</comment>
<dbReference type="Gene3D" id="3.30.70.940">
    <property type="entry name" value="NusG, N-terminal domain"/>
    <property type="match status" value="1"/>
</dbReference>
<feature type="domain" description="NusG-like N-terminal" evidence="8">
    <location>
        <begin position="22"/>
        <end position="130"/>
    </location>
</feature>